<evidence type="ECO:0000313" key="1">
    <source>
        <dbReference type="EMBL" id="KLU03149.1"/>
    </source>
</evidence>
<evidence type="ECO:0000313" key="2">
    <source>
        <dbReference type="Proteomes" id="UP000036367"/>
    </source>
</evidence>
<comment type="caution">
    <text evidence="1">The sequence shown here is derived from an EMBL/GenBank/DDBJ whole genome shotgun (WGS) entry which is preliminary data.</text>
</comment>
<dbReference type="AlphaFoldDB" id="A0A0J1EBZ0"/>
<keyword evidence="2" id="KW-1185">Reference proteome</keyword>
<reference evidence="1" key="1">
    <citation type="submission" date="2015-05" db="EMBL/GenBank/DDBJ databases">
        <title>Permanent draft genome of Rhodopirellula islandicus K833.</title>
        <authorList>
            <person name="Kizina J."/>
            <person name="Richter M."/>
            <person name="Glockner F.O."/>
            <person name="Harder J."/>
        </authorList>
    </citation>
    <scope>NUCLEOTIDE SEQUENCE [LARGE SCALE GENOMIC DNA]</scope>
    <source>
        <strain evidence="1">K833</strain>
    </source>
</reference>
<name>A0A0J1EBZ0_RHOIS</name>
<organism evidence="1 2">
    <name type="scientific">Rhodopirellula islandica</name>
    <dbReference type="NCBI Taxonomy" id="595434"/>
    <lineage>
        <taxon>Bacteria</taxon>
        <taxon>Pseudomonadati</taxon>
        <taxon>Planctomycetota</taxon>
        <taxon>Planctomycetia</taxon>
        <taxon>Pirellulales</taxon>
        <taxon>Pirellulaceae</taxon>
        <taxon>Rhodopirellula</taxon>
    </lineage>
</organism>
<sequence length="53" mass="5846">MFQSVGVGAMWDMAYEREPNSWRIRLRIDVAAVGQVPPGDGCWPVHVGLATAF</sequence>
<accession>A0A0J1EBZ0</accession>
<proteinExistence type="predicted"/>
<dbReference type="Proteomes" id="UP000036367">
    <property type="component" value="Unassembled WGS sequence"/>
</dbReference>
<gene>
    <name evidence="1" type="ORF">RISK_004915</name>
</gene>
<protein>
    <submittedName>
        <fullName evidence="1">Uncharacterized protein</fullName>
    </submittedName>
</protein>
<dbReference type="EMBL" id="LECT01000041">
    <property type="protein sequence ID" value="KLU03149.1"/>
    <property type="molecule type" value="Genomic_DNA"/>
</dbReference>